<evidence type="ECO:0000313" key="3">
    <source>
        <dbReference type="Proteomes" id="UP000229976"/>
    </source>
</evidence>
<proteinExistence type="predicted"/>
<dbReference type="Proteomes" id="UP000229976">
    <property type="component" value="Unassembled WGS sequence"/>
</dbReference>
<dbReference type="EMBL" id="PCRO01000039">
    <property type="protein sequence ID" value="PIP22581.1"/>
    <property type="molecule type" value="Genomic_DNA"/>
</dbReference>
<name>A0A2G9YVS2_9BACT</name>
<evidence type="ECO:0000256" key="1">
    <source>
        <dbReference type="SAM" id="Phobius"/>
    </source>
</evidence>
<sequence>MLVIGFALPLAPVKWITNALTASPEMAYNVYSPVIGGGFTIVWNLFLQAKGVKIRLLFVPAWILGIVFILMGISKIFGM</sequence>
<reference evidence="2 3" key="1">
    <citation type="submission" date="2017-09" db="EMBL/GenBank/DDBJ databases">
        <title>Depth-based differentiation of microbial function through sediment-hosted aquifers and enrichment of novel symbionts in the deep terrestrial subsurface.</title>
        <authorList>
            <person name="Probst A.J."/>
            <person name="Ladd B."/>
            <person name="Jarett J.K."/>
            <person name="Geller-Mcgrath D.E."/>
            <person name="Sieber C.M."/>
            <person name="Emerson J.B."/>
            <person name="Anantharaman K."/>
            <person name="Thomas B.C."/>
            <person name="Malmstrom R."/>
            <person name="Stieglmeier M."/>
            <person name="Klingl A."/>
            <person name="Woyke T."/>
            <person name="Ryan C.M."/>
            <person name="Banfield J.F."/>
        </authorList>
    </citation>
    <scope>NUCLEOTIDE SEQUENCE [LARGE SCALE GENOMIC DNA]</scope>
    <source>
        <strain evidence="2">CG23_combo_of_CG06-09_8_20_14_all_39_17</strain>
    </source>
</reference>
<protein>
    <submittedName>
        <fullName evidence="2">Uncharacterized protein</fullName>
    </submittedName>
</protein>
<keyword evidence="1" id="KW-0812">Transmembrane</keyword>
<feature type="transmembrane region" description="Helical" evidence="1">
    <location>
        <begin position="31"/>
        <end position="49"/>
    </location>
</feature>
<keyword evidence="1" id="KW-0472">Membrane</keyword>
<organism evidence="2 3">
    <name type="scientific">Candidatus Nealsonbacteria bacterium CG23_combo_of_CG06-09_8_20_14_all_39_17</name>
    <dbReference type="NCBI Taxonomy" id="1974722"/>
    <lineage>
        <taxon>Bacteria</taxon>
        <taxon>Candidatus Nealsoniibacteriota</taxon>
    </lineage>
</organism>
<feature type="transmembrane region" description="Helical" evidence="1">
    <location>
        <begin position="56"/>
        <end position="77"/>
    </location>
</feature>
<keyword evidence="1" id="KW-1133">Transmembrane helix</keyword>
<accession>A0A2G9YVS2</accession>
<comment type="caution">
    <text evidence="2">The sequence shown here is derived from an EMBL/GenBank/DDBJ whole genome shotgun (WGS) entry which is preliminary data.</text>
</comment>
<dbReference type="AlphaFoldDB" id="A0A2G9YVS2"/>
<evidence type="ECO:0000313" key="2">
    <source>
        <dbReference type="EMBL" id="PIP22581.1"/>
    </source>
</evidence>
<gene>
    <name evidence="2" type="ORF">COX37_03230</name>
</gene>